<evidence type="ECO:0000256" key="1">
    <source>
        <dbReference type="SAM" id="MobiDB-lite"/>
    </source>
</evidence>
<sequence>MSGDGVMSHYYKPDTRVHWVIEGNSGHISLLFPNYYCSSPKYHLHHLHHHNQPSTPAQPPTRSPPPPTPPQPPTSSQPPTRSPPPPARKQPSTSSPIRPQPPTLPPSRPQPTTYTTTNQPTNQRTRYLPSLCSSAFFPLSPWGEEKGRRACGRGG</sequence>
<dbReference type="PRINTS" id="PR01217">
    <property type="entry name" value="PRICHEXTENSN"/>
</dbReference>
<feature type="compositionally biased region" description="Pro residues" evidence="1">
    <location>
        <begin position="98"/>
        <end position="109"/>
    </location>
</feature>
<accession>A0AAE1P098</accession>
<protein>
    <submittedName>
        <fullName evidence="2">Uncharacterized protein</fullName>
    </submittedName>
</protein>
<proteinExistence type="predicted"/>
<organism evidence="2 3">
    <name type="scientific">Petrolisthes manimaculis</name>
    <dbReference type="NCBI Taxonomy" id="1843537"/>
    <lineage>
        <taxon>Eukaryota</taxon>
        <taxon>Metazoa</taxon>
        <taxon>Ecdysozoa</taxon>
        <taxon>Arthropoda</taxon>
        <taxon>Crustacea</taxon>
        <taxon>Multicrustacea</taxon>
        <taxon>Malacostraca</taxon>
        <taxon>Eumalacostraca</taxon>
        <taxon>Eucarida</taxon>
        <taxon>Decapoda</taxon>
        <taxon>Pleocyemata</taxon>
        <taxon>Anomura</taxon>
        <taxon>Galatheoidea</taxon>
        <taxon>Porcellanidae</taxon>
        <taxon>Petrolisthes</taxon>
    </lineage>
</organism>
<keyword evidence="3" id="KW-1185">Reference proteome</keyword>
<feature type="region of interest" description="Disordered" evidence="1">
    <location>
        <begin position="46"/>
        <end position="126"/>
    </location>
</feature>
<feature type="compositionally biased region" description="Low complexity" evidence="1">
    <location>
        <begin position="110"/>
        <end position="126"/>
    </location>
</feature>
<evidence type="ECO:0000313" key="3">
    <source>
        <dbReference type="Proteomes" id="UP001292094"/>
    </source>
</evidence>
<dbReference type="Proteomes" id="UP001292094">
    <property type="component" value="Unassembled WGS sequence"/>
</dbReference>
<gene>
    <name evidence="2" type="ORF">Pmani_029089</name>
</gene>
<dbReference type="EMBL" id="JAWZYT010003402">
    <property type="protein sequence ID" value="KAK4298572.1"/>
    <property type="molecule type" value="Genomic_DNA"/>
</dbReference>
<name>A0AAE1P098_9EUCA</name>
<comment type="caution">
    <text evidence="2">The sequence shown here is derived from an EMBL/GenBank/DDBJ whole genome shotgun (WGS) entry which is preliminary data.</text>
</comment>
<feature type="compositionally biased region" description="Pro residues" evidence="1">
    <location>
        <begin position="56"/>
        <end position="88"/>
    </location>
</feature>
<dbReference type="AlphaFoldDB" id="A0AAE1P098"/>
<reference evidence="2" key="1">
    <citation type="submission" date="2023-11" db="EMBL/GenBank/DDBJ databases">
        <title>Genome assemblies of two species of porcelain crab, Petrolisthes cinctipes and Petrolisthes manimaculis (Anomura: Porcellanidae).</title>
        <authorList>
            <person name="Angst P."/>
        </authorList>
    </citation>
    <scope>NUCLEOTIDE SEQUENCE</scope>
    <source>
        <strain evidence="2">PB745_02</strain>
        <tissue evidence="2">Gill</tissue>
    </source>
</reference>
<evidence type="ECO:0000313" key="2">
    <source>
        <dbReference type="EMBL" id="KAK4298572.1"/>
    </source>
</evidence>